<reference evidence="3" key="1">
    <citation type="submission" date="2017-03" db="EMBL/GenBank/DDBJ databases">
        <title>Phytopthora megakarya and P. palmivora, two closely related causual agents of cacao black pod achieved similar genome size and gene model numbers by different mechanisms.</title>
        <authorList>
            <person name="Ali S."/>
            <person name="Shao J."/>
            <person name="Larry D.J."/>
            <person name="Kronmiller B."/>
            <person name="Shen D."/>
            <person name="Strem M.D."/>
            <person name="Melnick R.L."/>
            <person name="Guiltinan M.J."/>
            <person name="Tyler B.M."/>
            <person name="Meinhardt L.W."/>
            <person name="Bailey B.A."/>
        </authorList>
    </citation>
    <scope>NUCLEOTIDE SEQUENCE [LARGE SCALE GENOMIC DNA]</scope>
    <source>
        <strain evidence="3">zdho120</strain>
    </source>
</reference>
<dbReference type="InterPro" id="IPR000719">
    <property type="entry name" value="Prot_kinase_dom"/>
</dbReference>
<evidence type="ECO:0000313" key="2">
    <source>
        <dbReference type="EMBL" id="OWZ16906.1"/>
    </source>
</evidence>
<dbReference type="PANTHER" id="PTHR44329">
    <property type="entry name" value="SERINE/THREONINE-PROTEIN KINASE TNNI3K-RELATED"/>
    <property type="match status" value="1"/>
</dbReference>
<dbReference type="Proteomes" id="UP000198211">
    <property type="component" value="Unassembled WGS sequence"/>
</dbReference>
<evidence type="ECO:0000259" key="1">
    <source>
        <dbReference type="PROSITE" id="PS50011"/>
    </source>
</evidence>
<dbReference type="Gene3D" id="1.10.510.10">
    <property type="entry name" value="Transferase(Phosphotransferase) domain 1"/>
    <property type="match status" value="1"/>
</dbReference>
<dbReference type="SUPFAM" id="SSF56112">
    <property type="entry name" value="Protein kinase-like (PK-like)"/>
    <property type="match status" value="1"/>
</dbReference>
<accession>A0A225WGQ7</accession>
<keyword evidence="2" id="KW-0418">Kinase</keyword>
<dbReference type="OrthoDB" id="346907at2759"/>
<dbReference type="InterPro" id="IPR011009">
    <property type="entry name" value="Kinase-like_dom_sf"/>
</dbReference>
<name>A0A225WGQ7_9STRA</name>
<comment type="caution">
    <text evidence="2">The sequence shown here is derived from an EMBL/GenBank/DDBJ whole genome shotgun (WGS) entry which is preliminary data.</text>
</comment>
<dbReference type="GO" id="GO:0004674">
    <property type="term" value="F:protein serine/threonine kinase activity"/>
    <property type="evidence" value="ECO:0007669"/>
    <property type="project" value="UniProtKB-KW"/>
</dbReference>
<gene>
    <name evidence="2" type="ORF">PHMEG_0009239</name>
</gene>
<evidence type="ECO:0000313" key="3">
    <source>
        <dbReference type="Proteomes" id="UP000198211"/>
    </source>
</evidence>
<organism evidence="2 3">
    <name type="scientific">Phytophthora megakarya</name>
    <dbReference type="NCBI Taxonomy" id="4795"/>
    <lineage>
        <taxon>Eukaryota</taxon>
        <taxon>Sar</taxon>
        <taxon>Stramenopiles</taxon>
        <taxon>Oomycota</taxon>
        <taxon>Peronosporomycetes</taxon>
        <taxon>Peronosporales</taxon>
        <taxon>Peronosporaceae</taxon>
        <taxon>Phytophthora</taxon>
    </lineage>
</organism>
<keyword evidence="2" id="KW-0808">Transferase</keyword>
<dbReference type="PROSITE" id="PS50011">
    <property type="entry name" value="PROTEIN_KINASE_DOM"/>
    <property type="match status" value="1"/>
</dbReference>
<feature type="domain" description="Protein kinase" evidence="1">
    <location>
        <begin position="20"/>
        <end position="147"/>
    </location>
</feature>
<dbReference type="PANTHER" id="PTHR44329:SF214">
    <property type="entry name" value="PROTEIN KINASE DOMAIN-CONTAINING PROTEIN"/>
    <property type="match status" value="1"/>
</dbReference>
<dbReference type="Pfam" id="PF07714">
    <property type="entry name" value="PK_Tyr_Ser-Thr"/>
    <property type="match status" value="1"/>
</dbReference>
<sequence length="147" mass="16491">MTEPPSFDVRGNCYISLFEVTLQQLIEFENGGGNYRALWLDAEDAVKLFVPEASTTTLSHKVTVWHQLRHPNVKLYGEYDVGHYFFACEWTSNGSLVEYLSALNPWQFVHQAALGLAYLHECNIVYGNLCNDSIPVGGDGLAKLADF</sequence>
<proteinExistence type="predicted"/>
<dbReference type="GO" id="GO:0005524">
    <property type="term" value="F:ATP binding"/>
    <property type="evidence" value="ECO:0007669"/>
    <property type="project" value="InterPro"/>
</dbReference>
<dbReference type="AlphaFoldDB" id="A0A225WGQ7"/>
<protein>
    <submittedName>
        <fullName evidence="2">Serine/threonine protein kinase</fullName>
    </submittedName>
</protein>
<keyword evidence="3" id="KW-1185">Reference proteome</keyword>
<dbReference type="InterPro" id="IPR051681">
    <property type="entry name" value="Ser/Thr_Kinases-Pseudokinases"/>
</dbReference>
<keyword evidence="2" id="KW-0723">Serine/threonine-protein kinase</keyword>
<dbReference type="InterPro" id="IPR001245">
    <property type="entry name" value="Ser-Thr/Tyr_kinase_cat_dom"/>
</dbReference>
<dbReference type="EMBL" id="NBNE01000849">
    <property type="protein sequence ID" value="OWZ16906.1"/>
    <property type="molecule type" value="Genomic_DNA"/>
</dbReference>